<accession>A0A2P4T9W8</accession>
<organism evidence="3 4">
    <name type="scientific">Bambusicola thoracicus</name>
    <name type="common">Chinese bamboo-partridge</name>
    <name type="synonym">Perdix thoracica</name>
    <dbReference type="NCBI Taxonomy" id="9083"/>
    <lineage>
        <taxon>Eukaryota</taxon>
        <taxon>Metazoa</taxon>
        <taxon>Chordata</taxon>
        <taxon>Craniata</taxon>
        <taxon>Vertebrata</taxon>
        <taxon>Euteleostomi</taxon>
        <taxon>Archelosauria</taxon>
        <taxon>Archosauria</taxon>
        <taxon>Dinosauria</taxon>
        <taxon>Saurischia</taxon>
        <taxon>Theropoda</taxon>
        <taxon>Coelurosauria</taxon>
        <taxon>Aves</taxon>
        <taxon>Neognathae</taxon>
        <taxon>Galloanserae</taxon>
        <taxon>Galliformes</taxon>
        <taxon>Phasianidae</taxon>
        <taxon>Perdicinae</taxon>
        <taxon>Bambusicola</taxon>
    </lineage>
</organism>
<proteinExistence type="predicted"/>
<name>A0A2P4T9W8_BAMTH</name>
<dbReference type="InterPro" id="IPR001855">
    <property type="entry name" value="Defensin_beta-like"/>
</dbReference>
<gene>
    <name evidence="3" type="ORF">CIB84_003101</name>
</gene>
<dbReference type="GO" id="GO:0006952">
    <property type="term" value="P:defense response"/>
    <property type="evidence" value="ECO:0007669"/>
    <property type="project" value="InterPro"/>
</dbReference>
<dbReference type="AlphaFoldDB" id="A0A2P4T9W8"/>
<keyword evidence="1" id="KW-0732">Signal</keyword>
<dbReference type="EMBL" id="PPHD01004130">
    <property type="protein sequence ID" value="POI33145.1"/>
    <property type="molecule type" value="Genomic_DNA"/>
</dbReference>
<dbReference type="GO" id="GO:0005576">
    <property type="term" value="C:extracellular region"/>
    <property type="evidence" value="ECO:0007669"/>
    <property type="project" value="InterPro"/>
</dbReference>
<keyword evidence="4" id="KW-1185">Reference proteome</keyword>
<dbReference type="Gene3D" id="3.10.360.10">
    <property type="entry name" value="Antimicrobial Peptide, Beta-defensin 2, Chain A"/>
    <property type="match status" value="1"/>
</dbReference>
<dbReference type="SUPFAM" id="SSF57392">
    <property type="entry name" value="Defensin-like"/>
    <property type="match status" value="1"/>
</dbReference>
<feature type="signal peptide" evidence="1">
    <location>
        <begin position="1"/>
        <end position="21"/>
    </location>
</feature>
<evidence type="ECO:0000313" key="4">
    <source>
        <dbReference type="Proteomes" id="UP000237246"/>
    </source>
</evidence>
<evidence type="ECO:0000313" key="3">
    <source>
        <dbReference type="EMBL" id="POI33145.1"/>
    </source>
</evidence>
<comment type="caution">
    <text evidence="3">The sequence shown here is derived from an EMBL/GenBank/DDBJ whole genome shotgun (WGS) entry which is preliminary data.</text>
</comment>
<reference evidence="3 4" key="1">
    <citation type="submission" date="2018-01" db="EMBL/GenBank/DDBJ databases">
        <title>Comparison of the Chinese Bamboo Partridge and Red Junglefowl genome sequences highlights the importance of demography in genome evolution.</title>
        <authorList>
            <person name="Tiley G.P."/>
            <person name="Kimball R.T."/>
            <person name="Braun E.L."/>
            <person name="Burleigh J.G."/>
        </authorList>
    </citation>
    <scope>NUCLEOTIDE SEQUENCE [LARGE SCALE GENOMIC DNA]</scope>
    <source>
        <strain evidence="3">RTK389</strain>
        <tissue evidence="3">Blood</tissue>
    </source>
</reference>
<dbReference type="Proteomes" id="UP000237246">
    <property type="component" value="Unassembled WGS sequence"/>
</dbReference>
<dbReference type="Pfam" id="PF00711">
    <property type="entry name" value="Defensin_beta"/>
    <property type="match status" value="1"/>
</dbReference>
<evidence type="ECO:0000256" key="1">
    <source>
        <dbReference type="SAM" id="SignalP"/>
    </source>
</evidence>
<protein>
    <recommendedName>
        <fullName evidence="2">Beta-defensin-like domain-containing protein</fullName>
    </recommendedName>
</protein>
<feature type="domain" description="Beta-defensin-like" evidence="2">
    <location>
        <begin position="69"/>
        <end position="101"/>
    </location>
</feature>
<feature type="chain" id="PRO_5015114465" description="Beta-defensin-like domain-containing protein" evidence="1">
    <location>
        <begin position="22"/>
        <end position="122"/>
    </location>
</feature>
<sequence length="122" mass="12705">MSTKAMGIFLLLLVLLAVPQAAPDITSNVAIVGPSAPLENALLGTITWGYAAPGILAVNGLSLAQGLSQDCERRGGFCSHKSCPPGIGRIGLCSKEVFCCRRSMGNIISFPAQASEKMVNSR</sequence>
<dbReference type="OrthoDB" id="9385709at2759"/>
<evidence type="ECO:0000259" key="2">
    <source>
        <dbReference type="Pfam" id="PF00711"/>
    </source>
</evidence>